<feature type="transmembrane region" description="Helical" evidence="2">
    <location>
        <begin position="38"/>
        <end position="58"/>
    </location>
</feature>
<evidence type="ECO:0000256" key="1">
    <source>
        <dbReference type="SAM" id="MobiDB-lite"/>
    </source>
</evidence>
<organism evidence="3 4">
    <name type="scientific">Micromonospora craterilacus</name>
    <dbReference type="NCBI Taxonomy" id="1655439"/>
    <lineage>
        <taxon>Bacteria</taxon>
        <taxon>Bacillati</taxon>
        <taxon>Actinomycetota</taxon>
        <taxon>Actinomycetes</taxon>
        <taxon>Micromonosporales</taxon>
        <taxon>Micromonosporaceae</taxon>
        <taxon>Micromonospora</taxon>
    </lineage>
</organism>
<keyword evidence="4" id="KW-1185">Reference proteome</keyword>
<sequence length="251" mass="25898">MSRTSNSSTADGHAGRAAARSGIGPPGPESAPTTGSRLLLLGALAGPAYVLVSLTQALSRDGFDLTRHAWSLLANGDWGWIQVTNLIVTGLLVMAGGAGLRRTLRPGVGGTWAPRLLVGYGASMVAAGIFRADPALGFPAGTPTDAATVSWHGMLHFGSGAIGFGCLVAACLVLARRFAADGLPGWAAFSRTTGVLFLAGFVAMAASGGRVAANLAFTAAILLAWTWLSLTMRHHRRRAATRQLPTPDRRS</sequence>
<keyword evidence="2" id="KW-0472">Membrane</keyword>
<reference evidence="3 4" key="1">
    <citation type="submission" date="2018-01" db="EMBL/GenBank/DDBJ databases">
        <title>Draft genome sequence of Jishengella sp. NA12.</title>
        <authorList>
            <person name="Sahin N."/>
            <person name="Ay H."/>
            <person name="Saygin H."/>
        </authorList>
    </citation>
    <scope>NUCLEOTIDE SEQUENCE [LARGE SCALE GENOMIC DNA]</scope>
    <source>
        <strain evidence="3 4">NA12</strain>
    </source>
</reference>
<accession>A0A2W2EU21</accession>
<name>A0A2W2EU21_9ACTN</name>
<feature type="transmembrane region" description="Helical" evidence="2">
    <location>
        <begin position="112"/>
        <end position="130"/>
    </location>
</feature>
<keyword evidence="2" id="KW-0812">Transmembrane</keyword>
<feature type="transmembrane region" description="Helical" evidence="2">
    <location>
        <begin position="186"/>
        <end position="205"/>
    </location>
</feature>
<feature type="transmembrane region" description="Helical" evidence="2">
    <location>
        <begin position="78"/>
        <end position="100"/>
    </location>
</feature>
<dbReference type="InterPro" id="IPR009339">
    <property type="entry name" value="DUF998"/>
</dbReference>
<dbReference type="Proteomes" id="UP000248924">
    <property type="component" value="Unassembled WGS sequence"/>
</dbReference>
<dbReference type="OrthoDB" id="8159487at2"/>
<dbReference type="EMBL" id="POTY01000196">
    <property type="protein sequence ID" value="PZG12827.1"/>
    <property type="molecule type" value="Genomic_DNA"/>
</dbReference>
<feature type="region of interest" description="Disordered" evidence="1">
    <location>
        <begin position="1"/>
        <end position="31"/>
    </location>
</feature>
<feature type="compositionally biased region" description="Polar residues" evidence="1">
    <location>
        <begin position="1"/>
        <end position="10"/>
    </location>
</feature>
<evidence type="ECO:0000313" key="4">
    <source>
        <dbReference type="Proteomes" id="UP000248924"/>
    </source>
</evidence>
<evidence type="ECO:0000313" key="3">
    <source>
        <dbReference type="EMBL" id="PZG12827.1"/>
    </source>
</evidence>
<dbReference type="RefSeq" id="WP_111217237.1">
    <property type="nucleotide sequence ID" value="NZ_POTY01000196.1"/>
</dbReference>
<gene>
    <name evidence="3" type="ORF">C1I95_25010</name>
</gene>
<evidence type="ECO:0000256" key="2">
    <source>
        <dbReference type="SAM" id="Phobius"/>
    </source>
</evidence>
<comment type="caution">
    <text evidence="3">The sequence shown here is derived from an EMBL/GenBank/DDBJ whole genome shotgun (WGS) entry which is preliminary data.</text>
</comment>
<feature type="transmembrane region" description="Helical" evidence="2">
    <location>
        <begin position="211"/>
        <end position="230"/>
    </location>
</feature>
<protein>
    <submittedName>
        <fullName evidence="3">DUF998 domain-containing protein</fullName>
    </submittedName>
</protein>
<keyword evidence="2" id="KW-1133">Transmembrane helix</keyword>
<feature type="transmembrane region" description="Helical" evidence="2">
    <location>
        <begin position="150"/>
        <end position="174"/>
    </location>
</feature>
<dbReference type="AlphaFoldDB" id="A0A2W2EU21"/>
<proteinExistence type="predicted"/>
<dbReference type="Pfam" id="PF06197">
    <property type="entry name" value="DUF998"/>
    <property type="match status" value="1"/>
</dbReference>